<dbReference type="GO" id="GO:0016787">
    <property type="term" value="F:hydrolase activity"/>
    <property type="evidence" value="ECO:0007669"/>
    <property type="project" value="UniProtKB-KW"/>
</dbReference>
<dbReference type="PROSITE" id="PS51462">
    <property type="entry name" value="NUDIX"/>
    <property type="match status" value="1"/>
</dbReference>
<organism evidence="4 5">
    <name type="scientific">Desulforhabdus amnigena</name>
    <dbReference type="NCBI Taxonomy" id="40218"/>
    <lineage>
        <taxon>Bacteria</taxon>
        <taxon>Pseudomonadati</taxon>
        <taxon>Thermodesulfobacteriota</taxon>
        <taxon>Syntrophobacteria</taxon>
        <taxon>Syntrophobacterales</taxon>
        <taxon>Syntrophobacteraceae</taxon>
        <taxon>Desulforhabdus</taxon>
    </lineage>
</organism>
<dbReference type="InterPro" id="IPR015797">
    <property type="entry name" value="NUDIX_hydrolase-like_dom_sf"/>
</dbReference>
<reference evidence="4" key="1">
    <citation type="submission" date="2022-12" db="EMBL/GenBank/DDBJ databases">
        <title>Reference genome sequencing for broad-spectrum identification of bacterial and archaeal isolates by mass spectrometry.</title>
        <authorList>
            <person name="Sekiguchi Y."/>
            <person name="Tourlousse D.M."/>
        </authorList>
    </citation>
    <scope>NUCLEOTIDE SEQUENCE</scope>
    <source>
        <strain evidence="4">ASRB1</strain>
    </source>
</reference>
<evidence type="ECO:0000313" key="5">
    <source>
        <dbReference type="Proteomes" id="UP001144372"/>
    </source>
</evidence>
<dbReference type="PROSITE" id="PS00893">
    <property type="entry name" value="NUDIX_BOX"/>
    <property type="match status" value="1"/>
</dbReference>
<accession>A0A9W6D659</accession>
<dbReference type="AlphaFoldDB" id="A0A9W6D659"/>
<evidence type="ECO:0000256" key="1">
    <source>
        <dbReference type="ARBA" id="ARBA00022801"/>
    </source>
</evidence>
<name>A0A9W6D659_9BACT</name>
<protein>
    <recommendedName>
        <fullName evidence="3">Nudix hydrolase domain-containing protein</fullName>
    </recommendedName>
</protein>
<dbReference type="PANTHER" id="PTHR43736:SF1">
    <property type="entry name" value="DIHYDRONEOPTERIN TRIPHOSPHATE DIPHOSPHATASE"/>
    <property type="match status" value="1"/>
</dbReference>
<sequence>MVRRLGTYEGLWCIPCGHVEWDEDIREAACRELHEETGLDVAVGPVFDVHSNFHDPQCQTVGIWFWGRRLSGDVTPGTDAGEAGFFALHELPQMAFPTDLLVCRKLMACMDRDGLRGWLDSSCSSDWVSRSG</sequence>
<dbReference type="SUPFAM" id="SSF55811">
    <property type="entry name" value="Nudix"/>
    <property type="match status" value="1"/>
</dbReference>
<feature type="domain" description="Nudix hydrolase" evidence="3">
    <location>
        <begin position="1"/>
        <end position="108"/>
    </location>
</feature>
<evidence type="ECO:0000256" key="2">
    <source>
        <dbReference type="RuleBase" id="RU003476"/>
    </source>
</evidence>
<dbReference type="Gene3D" id="3.90.79.10">
    <property type="entry name" value="Nucleoside Triphosphate Pyrophosphohydrolase"/>
    <property type="match status" value="1"/>
</dbReference>
<evidence type="ECO:0000313" key="4">
    <source>
        <dbReference type="EMBL" id="GLI34226.1"/>
    </source>
</evidence>
<dbReference type="Pfam" id="PF00293">
    <property type="entry name" value="NUDIX"/>
    <property type="match status" value="1"/>
</dbReference>
<gene>
    <name evidence="4" type="ORF">DAMNIGENAA_16590</name>
</gene>
<keyword evidence="1 2" id="KW-0378">Hydrolase</keyword>
<dbReference type="Proteomes" id="UP001144372">
    <property type="component" value="Unassembled WGS sequence"/>
</dbReference>
<dbReference type="InterPro" id="IPR000086">
    <property type="entry name" value="NUDIX_hydrolase_dom"/>
</dbReference>
<proteinExistence type="inferred from homology"/>
<evidence type="ECO:0000259" key="3">
    <source>
        <dbReference type="PROSITE" id="PS51462"/>
    </source>
</evidence>
<dbReference type="InterPro" id="IPR020084">
    <property type="entry name" value="NUDIX_hydrolase_CS"/>
</dbReference>
<dbReference type="InterPro" id="IPR020476">
    <property type="entry name" value="Nudix_hydrolase"/>
</dbReference>
<dbReference type="EMBL" id="BSDR01000001">
    <property type="protein sequence ID" value="GLI34226.1"/>
    <property type="molecule type" value="Genomic_DNA"/>
</dbReference>
<dbReference type="PRINTS" id="PR00502">
    <property type="entry name" value="NUDIXFAMILY"/>
</dbReference>
<dbReference type="PANTHER" id="PTHR43736">
    <property type="entry name" value="ADP-RIBOSE PYROPHOSPHATASE"/>
    <property type="match status" value="1"/>
</dbReference>
<keyword evidence="5" id="KW-1185">Reference proteome</keyword>
<comment type="caution">
    <text evidence="4">The sequence shown here is derived from an EMBL/GenBank/DDBJ whole genome shotgun (WGS) entry which is preliminary data.</text>
</comment>
<comment type="similarity">
    <text evidence="2">Belongs to the Nudix hydrolase family.</text>
</comment>